<protein>
    <recommendedName>
        <fullName evidence="3">Winged helix DNA-binding domain-containing protein</fullName>
    </recommendedName>
</protein>
<accession>A0ABT9UA83</accession>
<name>A0ABT9UA83_PAEHA</name>
<dbReference type="PANTHER" id="PTHR38479:SF2">
    <property type="entry name" value="WINGED HELIX DNA-BINDING DOMAIN-CONTAINING PROTEIN"/>
    <property type="match status" value="1"/>
</dbReference>
<dbReference type="EMBL" id="JAUSSU010000009">
    <property type="protein sequence ID" value="MDQ0115089.1"/>
    <property type="molecule type" value="Genomic_DNA"/>
</dbReference>
<reference evidence="1 2" key="1">
    <citation type="submission" date="2023-07" db="EMBL/GenBank/DDBJ databases">
        <title>Sorghum-associated microbial communities from plants grown in Nebraska, USA.</title>
        <authorList>
            <person name="Schachtman D."/>
        </authorList>
    </citation>
    <scope>NUCLEOTIDE SEQUENCE [LARGE SCALE GENOMIC DNA]</scope>
    <source>
        <strain evidence="1 2">CC482</strain>
    </source>
</reference>
<keyword evidence="2" id="KW-1185">Reference proteome</keyword>
<dbReference type="PANTHER" id="PTHR38479">
    <property type="entry name" value="LMO0824 PROTEIN"/>
    <property type="match status" value="1"/>
</dbReference>
<dbReference type="RefSeq" id="WP_307206459.1">
    <property type="nucleotide sequence ID" value="NZ_JAUSSU010000009.1"/>
</dbReference>
<evidence type="ECO:0008006" key="3">
    <source>
        <dbReference type="Google" id="ProtNLM"/>
    </source>
</evidence>
<comment type="caution">
    <text evidence="1">The sequence shown here is derived from an EMBL/GenBank/DDBJ whole genome shotgun (WGS) entry which is preliminary data.</text>
</comment>
<evidence type="ECO:0000313" key="1">
    <source>
        <dbReference type="EMBL" id="MDQ0115089.1"/>
    </source>
</evidence>
<proteinExistence type="predicted"/>
<dbReference type="InterPro" id="IPR009351">
    <property type="entry name" value="AlkZ-like"/>
</dbReference>
<dbReference type="Proteomes" id="UP001229346">
    <property type="component" value="Unassembled WGS sequence"/>
</dbReference>
<dbReference type="Pfam" id="PF06224">
    <property type="entry name" value="AlkZ-like"/>
    <property type="match status" value="1"/>
</dbReference>
<sequence>MSIRTLSKRELNRALLARQMLLQRERISPLEAIRRLVAIQAQAQEPPYYALWTRLENFKQEQLSQLLLDREVVRIVLHRSTIHLVTAQDCLSIRTILKPMLESSLHRAIRSGLTDAEREELLSRARALTEEKPRTLDELGKLLAEKLPGYDKADLANAARNLLPLVQVTPRGVWGAGGQACHTTAEAWLGKPLETDAAPDDMLRRYLAAYGPASIKDMQVWSGMSKLKETIERLRPTLRTFRDERGVELFDVPDAPLPDGHAPAPPRFLSEFDNMLLSYADRSRIMDEKHKPLVFTINGIIRSTFLIDGFVRGLWKLEQRKGEAILGIQPFEPLATEAERAALIQEGEKLLEFATGAECRHTILFL</sequence>
<gene>
    <name evidence="1" type="ORF">J2T15_004546</name>
</gene>
<evidence type="ECO:0000313" key="2">
    <source>
        <dbReference type="Proteomes" id="UP001229346"/>
    </source>
</evidence>
<organism evidence="1 2">
    <name type="scientific">Paenibacillus harenae</name>
    <dbReference type="NCBI Taxonomy" id="306543"/>
    <lineage>
        <taxon>Bacteria</taxon>
        <taxon>Bacillati</taxon>
        <taxon>Bacillota</taxon>
        <taxon>Bacilli</taxon>
        <taxon>Bacillales</taxon>
        <taxon>Paenibacillaceae</taxon>
        <taxon>Paenibacillus</taxon>
    </lineage>
</organism>